<dbReference type="Gene3D" id="3.30.230.10">
    <property type="match status" value="1"/>
</dbReference>
<keyword evidence="3" id="KW-1185">Reference proteome</keyword>
<reference evidence="2 3" key="1">
    <citation type="submission" date="2019-04" db="EMBL/GenBank/DDBJ databases">
        <title>Lampropedia sp YIM MLB12 draf genome.</title>
        <authorList>
            <person name="Wang Y.-X."/>
        </authorList>
    </citation>
    <scope>NUCLEOTIDE SEQUENCE [LARGE SCALE GENOMIC DNA]</scope>
    <source>
        <strain evidence="2 3">YIM MLB12</strain>
    </source>
</reference>
<sequence>MSIRHLKTRKQFQSMLAHLPIAKTSHFALHRAPVHSLLDAEGGSLLFANPPGNAHSSDTPWWVGALVPKRWAKHAVTRNLVRRQVYAIALELSQRASACAPSCLDTPNGGAQPAVQQPHAYLVRLRSSFHTANVGKSAARTKNSAQKSHKSSKPLSHSATNVAKPLFKSAASKRLKSAVREQLLTLFARAEQADSEARLRASAQAAVEVVPTADLKPLKEAGQDA</sequence>
<comment type="caution">
    <text evidence="2">The sequence shown here is derived from an EMBL/GenBank/DDBJ whole genome shotgun (WGS) entry which is preliminary data.</text>
</comment>
<evidence type="ECO:0000256" key="1">
    <source>
        <dbReference type="SAM" id="MobiDB-lite"/>
    </source>
</evidence>
<proteinExistence type="predicted"/>
<dbReference type="AlphaFoldDB" id="A0A4S5BUI5"/>
<organism evidence="2 3">
    <name type="scientific">Lampropedia aestuarii</name>
    <dbReference type="NCBI Taxonomy" id="2562762"/>
    <lineage>
        <taxon>Bacteria</taxon>
        <taxon>Pseudomonadati</taxon>
        <taxon>Pseudomonadota</taxon>
        <taxon>Betaproteobacteria</taxon>
        <taxon>Burkholderiales</taxon>
        <taxon>Comamonadaceae</taxon>
        <taxon>Lampropedia</taxon>
    </lineage>
</organism>
<dbReference type="EMBL" id="SSWX01000010">
    <property type="protein sequence ID" value="THJ33506.1"/>
    <property type="molecule type" value="Genomic_DNA"/>
</dbReference>
<gene>
    <name evidence="2" type="ORF">E8K88_09510</name>
</gene>
<dbReference type="RefSeq" id="WP_136406431.1">
    <property type="nucleotide sequence ID" value="NZ_SSWX01000010.1"/>
</dbReference>
<dbReference type="OrthoDB" id="398329at2"/>
<dbReference type="InterPro" id="IPR014721">
    <property type="entry name" value="Ribsml_uS5_D2-typ_fold_subgr"/>
</dbReference>
<protein>
    <submittedName>
        <fullName evidence="2">Uncharacterized protein</fullName>
    </submittedName>
</protein>
<dbReference type="SUPFAM" id="SSF54211">
    <property type="entry name" value="Ribosomal protein S5 domain 2-like"/>
    <property type="match status" value="1"/>
</dbReference>
<accession>A0A4S5BUI5</accession>
<evidence type="ECO:0000313" key="2">
    <source>
        <dbReference type="EMBL" id="THJ33506.1"/>
    </source>
</evidence>
<dbReference type="InterPro" id="IPR020568">
    <property type="entry name" value="Ribosomal_Su5_D2-typ_SF"/>
</dbReference>
<evidence type="ECO:0000313" key="3">
    <source>
        <dbReference type="Proteomes" id="UP000306236"/>
    </source>
</evidence>
<feature type="region of interest" description="Disordered" evidence="1">
    <location>
        <begin position="133"/>
        <end position="160"/>
    </location>
</feature>
<name>A0A4S5BUI5_9BURK</name>
<dbReference type="Proteomes" id="UP000306236">
    <property type="component" value="Unassembled WGS sequence"/>
</dbReference>